<dbReference type="PANTHER" id="PTHR11769">
    <property type="entry name" value="HYALURONIDASE"/>
    <property type="match status" value="1"/>
</dbReference>
<evidence type="ECO:0000313" key="13">
    <source>
        <dbReference type="Proteomes" id="UP000618051"/>
    </source>
</evidence>
<keyword evidence="6 9" id="KW-0378">Hydrolase</keyword>
<dbReference type="Proteomes" id="UP000618051">
    <property type="component" value="Unassembled WGS sequence"/>
</dbReference>
<evidence type="ECO:0000256" key="6">
    <source>
        <dbReference type="ARBA" id="ARBA00022801"/>
    </source>
</evidence>
<dbReference type="InterPro" id="IPR013785">
    <property type="entry name" value="Aldolase_TIM"/>
</dbReference>
<dbReference type="EC" id="3.2.1.35" evidence="9"/>
<organism evidence="11">
    <name type="scientific">Lamprotornis superbus</name>
    <dbReference type="NCBI Taxonomy" id="245042"/>
    <lineage>
        <taxon>Eukaryota</taxon>
        <taxon>Metazoa</taxon>
        <taxon>Chordata</taxon>
        <taxon>Craniata</taxon>
        <taxon>Vertebrata</taxon>
        <taxon>Euteleostomi</taxon>
        <taxon>Archelosauria</taxon>
        <taxon>Archosauria</taxon>
        <taxon>Dinosauria</taxon>
        <taxon>Saurischia</taxon>
        <taxon>Theropoda</taxon>
        <taxon>Coelurosauria</taxon>
        <taxon>Aves</taxon>
        <taxon>Neognathae</taxon>
        <taxon>Neoaves</taxon>
        <taxon>Telluraves</taxon>
        <taxon>Australaves</taxon>
        <taxon>Passeriformes</taxon>
        <taxon>Sturnidae</taxon>
        <taxon>Lamprotornis</taxon>
    </lineage>
</organism>
<reference evidence="12 13" key="2">
    <citation type="journal article" date="2021" name="J. Hered.">
        <title>Feather Gene Expression Elucidates the Developmental Basis of Plumage Iridescence in African Starlings.</title>
        <authorList>
            <person name="Rubenstein D.R."/>
            <person name="Corvelo A."/>
            <person name="MacManes M.D."/>
            <person name="Maia R."/>
            <person name="Narzisi G."/>
            <person name="Rousaki A."/>
            <person name="Vandenabeele P."/>
            <person name="Shawkey M.D."/>
            <person name="Solomon J."/>
        </authorList>
    </citation>
    <scope>NUCLEOTIDE SEQUENCE [LARGE SCALE GENOMIC DNA]</scope>
    <source>
        <strain evidence="12">SS15</strain>
    </source>
</reference>
<feature type="signal peptide" evidence="10">
    <location>
        <begin position="1"/>
        <end position="20"/>
    </location>
</feature>
<dbReference type="InterPro" id="IPR018155">
    <property type="entry name" value="Hyaluronidase"/>
</dbReference>
<protein>
    <recommendedName>
        <fullName evidence="9">Hyaluronidase</fullName>
        <ecNumber evidence="9">3.2.1.35</ecNumber>
    </recommendedName>
</protein>
<dbReference type="GO" id="GO:0030214">
    <property type="term" value="P:hyaluronan catabolic process"/>
    <property type="evidence" value="ECO:0007669"/>
    <property type="project" value="TreeGrafter"/>
</dbReference>
<evidence type="ECO:0000313" key="12">
    <source>
        <dbReference type="EMBL" id="KAI1239383.1"/>
    </source>
</evidence>
<evidence type="ECO:0000256" key="10">
    <source>
        <dbReference type="SAM" id="SignalP"/>
    </source>
</evidence>
<evidence type="ECO:0000256" key="2">
    <source>
        <dbReference type="ARBA" id="ARBA00004613"/>
    </source>
</evidence>
<name>A0A835P1S7_9PASS</name>
<evidence type="ECO:0000256" key="5">
    <source>
        <dbReference type="ARBA" id="ARBA00022525"/>
    </source>
</evidence>
<dbReference type="EMBL" id="JADDUC010000005">
    <property type="protein sequence ID" value="KAG0133899.1"/>
    <property type="molecule type" value="Genomic_DNA"/>
</dbReference>
<dbReference type="GO" id="GO:0005576">
    <property type="term" value="C:extracellular region"/>
    <property type="evidence" value="ECO:0007669"/>
    <property type="project" value="UniProtKB-SubCell"/>
</dbReference>
<dbReference type="Pfam" id="PF01630">
    <property type="entry name" value="Glyco_hydro_56"/>
    <property type="match status" value="1"/>
</dbReference>
<evidence type="ECO:0000313" key="11">
    <source>
        <dbReference type="EMBL" id="KAG0133899.1"/>
    </source>
</evidence>
<evidence type="ECO:0000256" key="9">
    <source>
        <dbReference type="RuleBase" id="RU610713"/>
    </source>
</evidence>
<dbReference type="GO" id="GO:0031410">
    <property type="term" value="C:cytoplasmic vesicle"/>
    <property type="evidence" value="ECO:0007669"/>
    <property type="project" value="TreeGrafter"/>
</dbReference>
<keyword evidence="5" id="KW-0964">Secreted</keyword>
<dbReference type="EMBL" id="JADDUC020000005">
    <property type="protein sequence ID" value="KAI1239383.1"/>
    <property type="molecule type" value="Genomic_DNA"/>
</dbReference>
<dbReference type="GO" id="GO:0005975">
    <property type="term" value="P:carbohydrate metabolic process"/>
    <property type="evidence" value="ECO:0007669"/>
    <property type="project" value="InterPro"/>
</dbReference>
<comment type="subunit">
    <text evidence="4">Monomer.</text>
</comment>
<keyword evidence="13" id="KW-1185">Reference proteome</keyword>
<feature type="chain" id="PRO_5032552254" description="Hyaluronidase" evidence="10">
    <location>
        <begin position="21"/>
        <end position="675"/>
    </location>
</feature>
<evidence type="ECO:0000256" key="8">
    <source>
        <dbReference type="ARBA" id="ARBA00023295"/>
    </source>
</evidence>
<proteinExistence type="inferred from homology"/>
<evidence type="ECO:0000256" key="3">
    <source>
        <dbReference type="ARBA" id="ARBA00008871"/>
    </source>
</evidence>
<dbReference type="AlphaFoldDB" id="A0A835P1S7"/>
<dbReference type="FunFam" id="3.20.20.70:FF:000065">
    <property type="entry name" value="Hyaluronidase"/>
    <property type="match status" value="1"/>
</dbReference>
<dbReference type="SUPFAM" id="SSF51445">
    <property type="entry name" value="(Trans)glycosidases"/>
    <property type="match status" value="1"/>
</dbReference>
<sequence>MAVMALLALAAAPLPKPARAPLVLHKPFMVLWNAPTEQCRLRYKVDLDLSVFDIASNINETLSGSNVTIFYHTHLGYYPYYSDNGDPINGGVPQNESLIKHLSKAKSDIDFCIPVKKFQGLAVIDWENWRPQWDRNWGNKSIYRNKSLEIVRRRYPRWSEDKIRKVAKEEFENAGRSFMNNTILLAEHMRPNGLWGYYLYPDCYNYDYKEHPQTYTGKCPPIESFRNDLLLWLWKESTALYPSIYLDYILKSSPNALKFVHFRVKEAMRVASIARKDYVLPVFVYSRPFYAYTFHVLTQRDLVNTIGESAALGAAGVVLWGSMQYASSKLVSDMNHMNSLPASWDSSLVSHCIFLPGNQIETIVEVNTFLILHMEINSFKPNRSLQDVSPTRFISMDYFRQEQFSTSIILDIINSDTVLGTEKCVMESCLTVKRYIDGPLGHYIINVTSAAKLCSKVLCKKNGRCIRKNSDSSAYLHLSPADFKIHHRHSERGPRFQVTGEPSLESIGAMKQRFICQCYQGGPASVVQKMSTEESPEETKRKLITEMEGNSSVNDVECYQFSLKKPRIFPLTLRSSLETVKNILYFSQFRLNESIGISSMASQDYALPNVKEKNQVGRLIFTKISTIHRAAAEKCKNLLILNLSPTLSMSQQQLRYEEGIFVRTMYHVCKELPGQ</sequence>
<dbReference type="GO" id="GO:0004415">
    <property type="term" value="F:hyalurononglucosaminidase activity"/>
    <property type="evidence" value="ECO:0007669"/>
    <property type="project" value="UniProtKB-UniRule"/>
</dbReference>
<keyword evidence="8 9" id="KW-0326">Glycosidase</keyword>
<reference evidence="11" key="1">
    <citation type="submission" date="2020-10" db="EMBL/GenBank/DDBJ databases">
        <title>Feather gene expression reveals the developmental basis of iridescence in African starlings.</title>
        <authorList>
            <person name="Rubenstein D.R."/>
        </authorList>
    </citation>
    <scope>NUCLEOTIDE SEQUENCE</scope>
    <source>
        <strain evidence="11">SS15</strain>
        <tissue evidence="11">Liver</tissue>
    </source>
</reference>
<comment type="subcellular location">
    <subcellularLocation>
        <location evidence="2">Secreted</location>
    </subcellularLocation>
</comment>
<comment type="similarity">
    <text evidence="3 9">Belongs to the glycosyl hydrolase 56 family.</text>
</comment>
<evidence type="ECO:0000256" key="7">
    <source>
        <dbReference type="ARBA" id="ARBA00023157"/>
    </source>
</evidence>
<dbReference type="PANTHER" id="PTHR11769:SF9">
    <property type="entry name" value="HYALURONIDASE"/>
    <property type="match status" value="1"/>
</dbReference>
<reference evidence="12" key="3">
    <citation type="submission" date="2022-01" db="EMBL/GenBank/DDBJ databases">
        <authorList>
            <person name="Rubenstein D.R."/>
        </authorList>
    </citation>
    <scope>NUCLEOTIDE SEQUENCE</scope>
    <source>
        <strain evidence="12">SS15</strain>
        <tissue evidence="12">Liver</tissue>
    </source>
</reference>
<dbReference type="InterPro" id="IPR017853">
    <property type="entry name" value="GH"/>
</dbReference>
<dbReference type="PRINTS" id="PR00846">
    <property type="entry name" value="GLHYDRLASE56"/>
</dbReference>
<dbReference type="Gene3D" id="3.20.20.70">
    <property type="entry name" value="Aldolase class I"/>
    <property type="match status" value="2"/>
</dbReference>
<evidence type="ECO:0000256" key="1">
    <source>
        <dbReference type="ARBA" id="ARBA00000251"/>
    </source>
</evidence>
<keyword evidence="7" id="KW-1015">Disulfide bond</keyword>
<comment type="catalytic activity">
    <reaction evidence="1 9">
        <text>Random hydrolysis of (1-&gt;4)-linkages between N-acetyl-beta-D-glucosamine and D-glucuronate residues in hyaluronate.</text>
        <dbReference type="EC" id="3.2.1.35"/>
    </reaction>
</comment>
<evidence type="ECO:0000256" key="4">
    <source>
        <dbReference type="ARBA" id="ARBA00011245"/>
    </source>
</evidence>
<comment type="caution">
    <text evidence="11">The sequence shown here is derived from an EMBL/GenBank/DDBJ whole genome shotgun (WGS) entry which is preliminary data.</text>
</comment>
<dbReference type="OrthoDB" id="5796153at2759"/>
<accession>A0A835P1S7</accession>
<keyword evidence="10" id="KW-0732">Signal</keyword>
<gene>
    <name evidence="12" type="ORF">IHE44_0012502</name>
    <name evidence="11" type="ORF">IHE44_009786</name>
</gene>